<dbReference type="EMBL" id="CP000433">
    <property type="protein sequence ID" value="ABH00640.1"/>
    <property type="molecule type" value="Genomic_DNA"/>
</dbReference>
<keyword evidence="1" id="KW-0614">Plasmid</keyword>
<geneLocation type="plasmid" evidence="1 2">
    <name>pRHL2</name>
</geneLocation>
<protein>
    <submittedName>
        <fullName evidence="1">Uncharacterized protein</fullName>
    </submittedName>
</protein>
<organism evidence="1 2">
    <name type="scientific">Rhodococcus jostii (strain RHA1)</name>
    <dbReference type="NCBI Taxonomy" id="101510"/>
    <lineage>
        <taxon>Bacteria</taxon>
        <taxon>Bacillati</taxon>
        <taxon>Actinomycetota</taxon>
        <taxon>Actinomycetes</taxon>
        <taxon>Mycobacteriales</taxon>
        <taxon>Nocardiaceae</taxon>
        <taxon>Rhodococcus</taxon>
    </lineage>
</organism>
<evidence type="ECO:0000313" key="1">
    <source>
        <dbReference type="EMBL" id="ABH00640.1"/>
    </source>
</evidence>
<name>Q0RVP6_RHOJR</name>
<reference evidence="2" key="1">
    <citation type="journal article" date="2006" name="Proc. Natl. Acad. Sci. U.S.A.">
        <title>The complete genome of Rhodococcus sp. RHA1 provides insights into a catabolic powerhouse.</title>
        <authorList>
            <person name="McLeod M.P."/>
            <person name="Warren R.L."/>
            <person name="Hsiao W.W.L."/>
            <person name="Araki N."/>
            <person name="Myhre M."/>
            <person name="Fernandes C."/>
            <person name="Miyazawa D."/>
            <person name="Wong W."/>
            <person name="Lillquist A.L."/>
            <person name="Wang D."/>
            <person name="Dosanjh M."/>
            <person name="Hara H."/>
            <person name="Petrescu A."/>
            <person name="Morin R.D."/>
            <person name="Yang G."/>
            <person name="Stott J.M."/>
            <person name="Schein J.E."/>
            <person name="Shin H."/>
            <person name="Smailus D."/>
            <person name="Siddiqui A.S."/>
            <person name="Marra M.A."/>
            <person name="Jones S.J.M."/>
            <person name="Holt R."/>
            <person name="Brinkman F.S.L."/>
            <person name="Miyauchi K."/>
            <person name="Fukuda M."/>
            <person name="Davies J.E."/>
            <person name="Mohn W.W."/>
            <person name="Eltis L.D."/>
        </authorList>
    </citation>
    <scope>NUCLEOTIDE SEQUENCE [LARGE SCALE GENOMIC DNA]</scope>
    <source>
        <strain evidence="2">RHA1</strain>
    </source>
</reference>
<accession>Q0RVP6</accession>
<proteinExistence type="predicted"/>
<dbReference type="KEGG" id="rha:RHA1_ro10451"/>
<dbReference type="Proteomes" id="UP000008710">
    <property type="component" value="Plasmid pRHL2"/>
</dbReference>
<dbReference type="HOGENOM" id="CLU_1282391_0_0_11"/>
<gene>
    <name evidence="1" type="ordered locus">RHA1_ro10451</name>
</gene>
<sequence>MRQCPRSAVCESALGTRDQQCARLRRIRGCGHRIGGCRPQILTGSADEESVVSCRAVDQRRDTAVKVPSLGCVGARQIPDQPGRDQRGDTAVEDVLAESEATRVHVFLGGLQQGAYHARCLLITGGQRRHPRDNLNQRLVTSRIPSIAVSGLRLSRRGQDPAQLVVPFASPPSEPRNAALVLQVRSSLFHQIGECRVVARRSQQFQAIMEPLRLL</sequence>
<dbReference type="AlphaFoldDB" id="Q0RVP6"/>
<evidence type="ECO:0000313" key="2">
    <source>
        <dbReference type="Proteomes" id="UP000008710"/>
    </source>
</evidence>